<comment type="caution">
    <text evidence="2">The sequence shown here is derived from an EMBL/GenBank/DDBJ whole genome shotgun (WGS) entry which is preliminary data.</text>
</comment>
<name>A0AAV5SWL1_9BILA</name>
<feature type="non-terminal residue" evidence="2">
    <location>
        <position position="1"/>
    </location>
</feature>
<keyword evidence="4" id="KW-1185">Reference proteome</keyword>
<dbReference type="Proteomes" id="UP001432027">
    <property type="component" value="Unassembled WGS sequence"/>
</dbReference>
<protein>
    <submittedName>
        <fullName evidence="2">Uncharacterized protein</fullName>
    </submittedName>
</protein>
<feature type="transmembrane region" description="Helical" evidence="1">
    <location>
        <begin position="38"/>
        <end position="58"/>
    </location>
</feature>
<keyword evidence="1" id="KW-0812">Transmembrane</keyword>
<evidence type="ECO:0000313" key="3">
    <source>
        <dbReference type="EMBL" id="GMS85762.1"/>
    </source>
</evidence>
<reference evidence="2" key="1">
    <citation type="submission" date="2023-10" db="EMBL/GenBank/DDBJ databases">
        <title>Genome assembly of Pristionchus species.</title>
        <authorList>
            <person name="Yoshida K."/>
            <person name="Sommer R.J."/>
        </authorList>
    </citation>
    <scope>NUCLEOTIDE SEQUENCE</scope>
    <source>
        <strain evidence="2">RS0144</strain>
    </source>
</reference>
<keyword evidence="1" id="KW-1133">Transmembrane helix</keyword>
<accession>A0AAV5SWL1</accession>
<sequence length="132" mass="15317">ERAHTFTSRFIEHRAMQFADEALNNLKTTTISEYTEHLFIAVGGFLVVVFITLGLWFLPKLLIRDNSRQPQKAENEKQPLKQDKEVAHHIQPAFMKVTKEDEQIHALQLVGTFVRKSGGYFLHVCIIHHDQH</sequence>
<evidence type="ECO:0000313" key="2">
    <source>
        <dbReference type="EMBL" id="GMS85754.1"/>
    </source>
</evidence>
<organism evidence="2 4">
    <name type="scientific">Pristionchus entomophagus</name>
    <dbReference type="NCBI Taxonomy" id="358040"/>
    <lineage>
        <taxon>Eukaryota</taxon>
        <taxon>Metazoa</taxon>
        <taxon>Ecdysozoa</taxon>
        <taxon>Nematoda</taxon>
        <taxon>Chromadorea</taxon>
        <taxon>Rhabditida</taxon>
        <taxon>Rhabditina</taxon>
        <taxon>Diplogasteromorpha</taxon>
        <taxon>Diplogasteroidea</taxon>
        <taxon>Neodiplogasteridae</taxon>
        <taxon>Pristionchus</taxon>
    </lineage>
</organism>
<gene>
    <name evidence="2" type="ORF">PENTCL1PPCAC_7929</name>
    <name evidence="3" type="ORF">PENTCL1PPCAC_7937</name>
</gene>
<dbReference type="AlphaFoldDB" id="A0AAV5SWL1"/>
<proteinExistence type="predicted"/>
<dbReference type="EMBL" id="BTSX01000002">
    <property type="protein sequence ID" value="GMS85762.1"/>
    <property type="molecule type" value="Genomic_DNA"/>
</dbReference>
<dbReference type="EMBL" id="BTSX01000002">
    <property type="protein sequence ID" value="GMS85754.1"/>
    <property type="molecule type" value="Genomic_DNA"/>
</dbReference>
<evidence type="ECO:0000256" key="1">
    <source>
        <dbReference type="SAM" id="Phobius"/>
    </source>
</evidence>
<evidence type="ECO:0000313" key="4">
    <source>
        <dbReference type="Proteomes" id="UP001432027"/>
    </source>
</evidence>
<keyword evidence="1" id="KW-0472">Membrane</keyword>